<evidence type="ECO:0000313" key="4">
    <source>
        <dbReference type="EMBL" id="VAW85621.1"/>
    </source>
</evidence>
<feature type="region of interest" description="Disordered" evidence="3">
    <location>
        <begin position="133"/>
        <end position="157"/>
    </location>
</feature>
<dbReference type="AlphaFoldDB" id="A0A3B0Z1S1"/>
<evidence type="ECO:0000256" key="3">
    <source>
        <dbReference type="SAM" id="MobiDB-lite"/>
    </source>
</evidence>
<protein>
    <submittedName>
        <fullName evidence="4">TmRNA-binding protein SmpB</fullName>
    </submittedName>
</protein>
<dbReference type="EMBL" id="UOFP01000102">
    <property type="protein sequence ID" value="VAW85621.1"/>
    <property type="molecule type" value="Genomic_DNA"/>
</dbReference>
<dbReference type="CDD" id="cd09294">
    <property type="entry name" value="SmpB"/>
    <property type="match status" value="1"/>
</dbReference>
<dbReference type="GO" id="GO:0003723">
    <property type="term" value="F:RNA binding"/>
    <property type="evidence" value="ECO:0007669"/>
    <property type="project" value="UniProtKB-KW"/>
</dbReference>
<evidence type="ECO:0000256" key="2">
    <source>
        <dbReference type="ARBA" id="ARBA00022884"/>
    </source>
</evidence>
<proteinExistence type="inferred from homology"/>
<organism evidence="4">
    <name type="scientific">hydrothermal vent metagenome</name>
    <dbReference type="NCBI Taxonomy" id="652676"/>
    <lineage>
        <taxon>unclassified sequences</taxon>
        <taxon>metagenomes</taxon>
        <taxon>ecological metagenomes</taxon>
    </lineage>
</organism>
<dbReference type="InterPro" id="IPR020081">
    <property type="entry name" value="SsrA-bd_prot_CS"/>
</dbReference>
<dbReference type="PANTHER" id="PTHR30308">
    <property type="entry name" value="TMRNA-BINDING COMPONENT OF TRANS-TRANSLATION TAGGING COMPLEX"/>
    <property type="match status" value="1"/>
</dbReference>
<dbReference type="PROSITE" id="PS01317">
    <property type="entry name" value="SSRP"/>
    <property type="match status" value="1"/>
</dbReference>
<keyword evidence="1" id="KW-0963">Cytoplasm</keyword>
<dbReference type="Pfam" id="PF01668">
    <property type="entry name" value="SmpB"/>
    <property type="match status" value="1"/>
</dbReference>
<dbReference type="SUPFAM" id="SSF74982">
    <property type="entry name" value="Small protein B (SmpB)"/>
    <property type="match status" value="1"/>
</dbReference>
<dbReference type="InterPro" id="IPR023620">
    <property type="entry name" value="SmpB"/>
</dbReference>
<name>A0A3B0Z1S1_9ZZZZ</name>
<sequence length="157" mass="18209">MAKKKPKTPSNNIAFNKKARYDYSVDEKFEAGMVLQGWEVKSLREKKCQMVDSYVFIKGSEAWISNLLITPLLTASTHISPTATRVRKLLLHRNQIDKLMGAVDRKGYTIIPLSIYWSHGRVKIEIGLAKGKGEHDKRATEKDRDWKRDKQRLMKHR</sequence>
<dbReference type="GO" id="GO:0005829">
    <property type="term" value="C:cytosol"/>
    <property type="evidence" value="ECO:0007669"/>
    <property type="project" value="TreeGrafter"/>
</dbReference>
<dbReference type="NCBIfam" id="TIGR00086">
    <property type="entry name" value="smpB"/>
    <property type="match status" value="1"/>
</dbReference>
<reference evidence="4" key="1">
    <citation type="submission" date="2018-06" db="EMBL/GenBank/DDBJ databases">
        <authorList>
            <person name="Zhirakovskaya E."/>
        </authorList>
    </citation>
    <scope>NUCLEOTIDE SEQUENCE</scope>
</reference>
<accession>A0A3B0Z1S1</accession>
<dbReference type="InterPro" id="IPR000037">
    <property type="entry name" value="SsrA-bd_prot"/>
</dbReference>
<dbReference type="GO" id="GO:0070930">
    <property type="term" value="P:trans-translation-dependent protein tagging"/>
    <property type="evidence" value="ECO:0007669"/>
    <property type="project" value="TreeGrafter"/>
</dbReference>
<dbReference type="PANTHER" id="PTHR30308:SF2">
    <property type="entry name" value="SSRA-BINDING PROTEIN"/>
    <property type="match status" value="1"/>
</dbReference>
<dbReference type="HAMAP" id="MF_00023">
    <property type="entry name" value="SmpB"/>
    <property type="match status" value="1"/>
</dbReference>
<keyword evidence="2" id="KW-0694">RNA-binding</keyword>
<dbReference type="Gene3D" id="2.40.280.10">
    <property type="match status" value="1"/>
</dbReference>
<gene>
    <name evidence="4" type="ORF">MNBD_GAMMA18-1620</name>
</gene>
<evidence type="ECO:0000256" key="1">
    <source>
        <dbReference type="ARBA" id="ARBA00022490"/>
    </source>
</evidence>
<dbReference type="NCBIfam" id="NF003843">
    <property type="entry name" value="PRK05422.1"/>
    <property type="match status" value="1"/>
</dbReference>